<dbReference type="RefSeq" id="WP_249301056.1">
    <property type="nucleotide sequence ID" value="NZ_CP060634.1"/>
</dbReference>
<dbReference type="Gene3D" id="1.20.1540.10">
    <property type="entry name" value="Rhomboid-like"/>
    <property type="match status" value="1"/>
</dbReference>
<feature type="domain" description="Peptidase S54 rhomboid" evidence="8">
    <location>
        <begin position="59"/>
        <end position="195"/>
    </location>
</feature>
<comment type="similarity">
    <text evidence="2">Belongs to the peptidase S54 family.</text>
</comment>
<dbReference type="GO" id="GO:0016020">
    <property type="term" value="C:membrane"/>
    <property type="evidence" value="ECO:0007669"/>
    <property type="project" value="UniProtKB-SubCell"/>
</dbReference>
<evidence type="ECO:0000256" key="6">
    <source>
        <dbReference type="ARBA" id="ARBA00023136"/>
    </source>
</evidence>
<dbReference type="Proteomes" id="UP000515823">
    <property type="component" value="Chromosome"/>
</dbReference>
<evidence type="ECO:0000256" key="5">
    <source>
        <dbReference type="ARBA" id="ARBA00022989"/>
    </source>
</evidence>
<keyword evidence="6 7" id="KW-0472">Membrane</keyword>
<dbReference type="InterPro" id="IPR022764">
    <property type="entry name" value="Peptidase_S54_rhomboid_dom"/>
</dbReference>
<dbReference type="SUPFAM" id="SSF144091">
    <property type="entry name" value="Rhomboid-like"/>
    <property type="match status" value="1"/>
</dbReference>
<accession>A0A7G9G184</accession>
<evidence type="ECO:0000313" key="10">
    <source>
        <dbReference type="Proteomes" id="UP000515823"/>
    </source>
</evidence>
<evidence type="ECO:0000256" key="1">
    <source>
        <dbReference type="ARBA" id="ARBA00004141"/>
    </source>
</evidence>
<dbReference type="InterPro" id="IPR050925">
    <property type="entry name" value="Rhomboid_protease_S54"/>
</dbReference>
<evidence type="ECO:0000313" key="9">
    <source>
        <dbReference type="EMBL" id="QNM04566.1"/>
    </source>
</evidence>
<feature type="transmembrane region" description="Helical" evidence="7">
    <location>
        <begin position="157"/>
        <end position="174"/>
    </location>
</feature>
<dbReference type="KEGG" id="qdo:H9Q78_08770"/>
<dbReference type="AlphaFoldDB" id="A0A7G9G184"/>
<feature type="transmembrane region" description="Helical" evidence="7">
    <location>
        <begin position="72"/>
        <end position="89"/>
    </location>
</feature>
<dbReference type="PANTHER" id="PTHR43731">
    <property type="entry name" value="RHOMBOID PROTEASE"/>
    <property type="match status" value="1"/>
</dbReference>
<feature type="transmembrane region" description="Helical" evidence="7">
    <location>
        <begin position="96"/>
        <end position="117"/>
    </location>
</feature>
<evidence type="ECO:0000256" key="7">
    <source>
        <dbReference type="SAM" id="Phobius"/>
    </source>
</evidence>
<name>A0A7G9G184_9FIRM</name>
<dbReference type="GO" id="GO:0006508">
    <property type="term" value="P:proteolysis"/>
    <property type="evidence" value="ECO:0007669"/>
    <property type="project" value="UniProtKB-KW"/>
</dbReference>
<comment type="subcellular location">
    <subcellularLocation>
        <location evidence="1">Membrane</location>
        <topology evidence="1">Multi-pass membrane protein</topology>
    </subcellularLocation>
</comment>
<dbReference type="InterPro" id="IPR035952">
    <property type="entry name" value="Rhomboid-like_sf"/>
</dbReference>
<evidence type="ECO:0000256" key="2">
    <source>
        <dbReference type="ARBA" id="ARBA00009045"/>
    </source>
</evidence>
<dbReference type="PANTHER" id="PTHR43731:SF14">
    <property type="entry name" value="PRESENILIN-ASSOCIATED RHOMBOID-LIKE PROTEIN, MITOCHONDRIAL"/>
    <property type="match status" value="1"/>
</dbReference>
<evidence type="ECO:0000256" key="4">
    <source>
        <dbReference type="ARBA" id="ARBA00022801"/>
    </source>
</evidence>
<keyword evidence="9" id="KW-0645">Protease</keyword>
<dbReference type="Pfam" id="PF01694">
    <property type="entry name" value="Rhomboid"/>
    <property type="match status" value="1"/>
</dbReference>
<feature type="transmembrane region" description="Helical" evidence="7">
    <location>
        <begin position="12"/>
        <end position="36"/>
    </location>
</feature>
<sequence>MNHTDISRQRRLPYATITIAAANVIYFFYLLFIGALGTTSGMVDKGALLVVKGTYIGGWSQLFTSMFMHFDIQHIGGNLLIMVIIGAMLEERLGRVRFLFSYFVSGLAGNAATILWYCMLGKTVVSAGASGAVFGLVGTLFCLIFRNRGSVPGFSRSRMLIMIFLIIYSGYNSAGINTVAHVAGFLAGTLCGLLFNSIWKAWQEDRKDGPFAGA</sequence>
<keyword evidence="4" id="KW-0378">Hydrolase</keyword>
<protein>
    <submittedName>
        <fullName evidence="9">Rhomboid family intramembrane serine protease</fullName>
    </submittedName>
</protein>
<dbReference type="GO" id="GO:0004252">
    <property type="term" value="F:serine-type endopeptidase activity"/>
    <property type="evidence" value="ECO:0007669"/>
    <property type="project" value="InterPro"/>
</dbReference>
<evidence type="ECO:0000256" key="3">
    <source>
        <dbReference type="ARBA" id="ARBA00022692"/>
    </source>
</evidence>
<reference evidence="9 10" key="1">
    <citation type="submission" date="2020-08" db="EMBL/GenBank/DDBJ databases">
        <authorList>
            <person name="Liu C."/>
            <person name="Sun Q."/>
        </authorList>
    </citation>
    <scope>NUCLEOTIDE SEQUENCE [LARGE SCALE GENOMIC DNA]</scope>
    <source>
        <strain evidence="9 10">NSJ-38</strain>
    </source>
</reference>
<evidence type="ECO:0000259" key="8">
    <source>
        <dbReference type="Pfam" id="PF01694"/>
    </source>
</evidence>
<keyword evidence="3 7" id="KW-0812">Transmembrane</keyword>
<proteinExistence type="inferred from homology"/>
<dbReference type="EMBL" id="CP060634">
    <property type="protein sequence ID" value="QNM04566.1"/>
    <property type="molecule type" value="Genomic_DNA"/>
</dbReference>
<gene>
    <name evidence="9" type="ORF">H9Q78_08770</name>
</gene>
<feature type="transmembrane region" description="Helical" evidence="7">
    <location>
        <begin position="180"/>
        <end position="199"/>
    </location>
</feature>
<keyword evidence="10" id="KW-1185">Reference proteome</keyword>
<feature type="transmembrane region" description="Helical" evidence="7">
    <location>
        <begin position="123"/>
        <end position="145"/>
    </location>
</feature>
<keyword evidence="5 7" id="KW-1133">Transmembrane helix</keyword>
<organism evidence="9 10">
    <name type="scientific">Qiania dongpingensis</name>
    <dbReference type="NCBI Taxonomy" id="2763669"/>
    <lineage>
        <taxon>Bacteria</taxon>
        <taxon>Bacillati</taxon>
        <taxon>Bacillota</taxon>
        <taxon>Clostridia</taxon>
        <taxon>Lachnospirales</taxon>
        <taxon>Lachnospiraceae</taxon>
        <taxon>Qiania</taxon>
    </lineage>
</organism>